<gene>
    <name evidence="2" type="ORF">scyTo_0024495</name>
</gene>
<protein>
    <recommendedName>
        <fullName evidence="1">Exportin-2 central domain-containing protein</fullName>
    </recommendedName>
</protein>
<proteinExistence type="predicted"/>
<evidence type="ECO:0000313" key="3">
    <source>
        <dbReference type="Proteomes" id="UP000288216"/>
    </source>
</evidence>
<dbReference type="SUPFAM" id="SSF48371">
    <property type="entry name" value="ARM repeat"/>
    <property type="match status" value="1"/>
</dbReference>
<keyword evidence="3" id="KW-1185">Reference proteome</keyword>
<dbReference type="InterPro" id="IPR011989">
    <property type="entry name" value="ARM-like"/>
</dbReference>
<dbReference type="EMBL" id="BFAA01048300">
    <property type="protein sequence ID" value="GCB83711.1"/>
    <property type="molecule type" value="Genomic_DNA"/>
</dbReference>
<dbReference type="Proteomes" id="UP000288216">
    <property type="component" value="Unassembled WGS sequence"/>
</dbReference>
<dbReference type="GO" id="GO:0005635">
    <property type="term" value="C:nuclear envelope"/>
    <property type="evidence" value="ECO:0007669"/>
    <property type="project" value="TreeGrafter"/>
</dbReference>
<dbReference type="STRING" id="75743.A0A401QEB6"/>
<feature type="non-terminal residue" evidence="2">
    <location>
        <position position="97"/>
    </location>
</feature>
<dbReference type="GO" id="GO:0006606">
    <property type="term" value="P:protein import into nucleus"/>
    <property type="evidence" value="ECO:0007669"/>
    <property type="project" value="TreeGrafter"/>
</dbReference>
<dbReference type="InterPro" id="IPR013713">
    <property type="entry name" value="XPO2_central"/>
</dbReference>
<accession>A0A401QEB6</accession>
<evidence type="ECO:0000313" key="2">
    <source>
        <dbReference type="EMBL" id="GCB83711.1"/>
    </source>
</evidence>
<dbReference type="InterPro" id="IPR016024">
    <property type="entry name" value="ARM-type_fold"/>
</dbReference>
<organism evidence="2 3">
    <name type="scientific">Scyliorhinus torazame</name>
    <name type="common">Cloudy catshark</name>
    <name type="synonym">Catulus torazame</name>
    <dbReference type="NCBI Taxonomy" id="75743"/>
    <lineage>
        <taxon>Eukaryota</taxon>
        <taxon>Metazoa</taxon>
        <taxon>Chordata</taxon>
        <taxon>Craniata</taxon>
        <taxon>Vertebrata</taxon>
        <taxon>Chondrichthyes</taxon>
        <taxon>Elasmobranchii</taxon>
        <taxon>Galeomorphii</taxon>
        <taxon>Galeoidea</taxon>
        <taxon>Carcharhiniformes</taxon>
        <taxon>Scyliorhinidae</taxon>
        <taxon>Scyliorhinus</taxon>
    </lineage>
</organism>
<dbReference type="Gene3D" id="1.25.10.10">
    <property type="entry name" value="Leucine-rich Repeat Variant"/>
    <property type="match status" value="1"/>
</dbReference>
<evidence type="ECO:0000259" key="1">
    <source>
        <dbReference type="Pfam" id="PF08506"/>
    </source>
</evidence>
<reference evidence="2 3" key="1">
    <citation type="journal article" date="2018" name="Nat. Ecol. Evol.">
        <title>Shark genomes provide insights into elasmobranch evolution and the origin of vertebrates.</title>
        <authorList>
            <person name="Hara Y"/>
            <person name="Yamaguchi K"/>
            <person name="Onimaru K"/>
            <person name="Kadota M"/>
            <person name="Koyanagi M"/>
            <person name="Keeley SD"/>
            <person name="Tatsumi K"/>
            <person name="Tanaka K"/>
            <person name="Motone F"/>
            <person name="Kageyama Y"/>
            <person name="Nozu R"/>
            <person name="Adachi N"/>
            <person name="Nishimura O"/>
            <person name="Nakagawa R"/>
            <person name="Tanegashima C"/>
            <person name="Kiyatake I"/>
            <person name="Matsumoto R"/>
            <person name="Murakumo K"/>
            <person name="Nishida K"/>
            <person name="Terakita A"/>
            <person name="Kuratani S"/>
            <person name="Sato K"/>
            <person name="Hyodo S Kuraku.S."/>
        </authorList>
    </citation>
    <scope>NUCLEOTIDE SEQUENCE [LARGE SCALE GENOMIC DNA]</scope>
</reference>
<dbReference type="Pfam" id="PF08506">
    <property type="entry name" value="Cse1"/>
    <property type="match status" value="1"/>
</dbReference>
<feature type="non-terminal residue" evidence="2">
    <location>
        <position position="1"/>
    </location>
</feature>
<dbReference type="GO" id="GO:0006611">
    <property type="term" value="P:protein export from nucleus"/>
    <property type="evidence" value="ECO:0007669"/>
    <property type="project" value="TreeGrafter"/>
</dbReference>
<dbReference type="PANTHER" id="PTHR10997">
    <property type="entry name" value="IMPORTIN-7, 8, 11"/>
    <property type="match status" value="1"/>
</dbReference>
<name>A0A401QEB6_SCYTO</name>
<dbReference type="OrthoDB" id="3268246at2759"/>
<dbReference type="AlphaFoldDB" id="A0A401QEB6"/>
<feature type="domain" description="Exportin-2 central" evidence="1">
    <location>
        <begin position="1"/>
        <end position="96"/>
    </location>
</feature>
<dbReference type="GO" id="GO:0005829">
    <property type="term" value="C:cytosol"/>
    <property type="evidence" value="ECO:0007669"/>
    <property type="project" value="TreeGrafter"/>
</dbReference>
<dbReference type="GO" id="GO:0005049">
    <property type="term" value="F:nuclear export signal receptor activity"/>
    <property type="evidence" value="ECO:0007669"/>
    <property type="project" value="TreeGrafter"/>
</dbReference>
<comment type="caution">
    <text evidence="2">The sequence shown here is derived from an EMBL/GenBank/DDBJ whole genome shotgun (WGS) entry which is preliminary data.</text>
</comment>
<sequence>YRHEFKSNELWTEIKLVLDTFAEPLTALFKTTIDLCHTHAKDVSVLKVLFSSLVLIAKLFYSLNFQDLPEFFEDNMETWMTNFHSLLTLDNKLLQTN</sequence>
<dbReference type="PANTHER" id="PTHR10997:SF8">
    <property type="entry name" value="EXPORTIN-2"/>
    <property type="match status" value="1"/>
</dbReference>